<evidence type="ECO:0000313" key="7">
    <source>
        <dbReference type="Proteomes" id="UP000320421"/>
    </source>
</evidence>
<name>A0A517PLI4_9PLAN</name>
<dbReference type="Pfam" id="PF10070">
    <property type="entry name" value="DabA"/>
    <property type="match status" value="2"/>
</dbReference>
<evidence type="ECO:0000256" key="3">
    <source>
        <dbReference type="ARBA" id="ARBA00022723"/>
    </source>
</evidence>
<dbReference type="PANTHER" id="PTHR38344">
    <property type="entry name" value="UPF0753 PROTEIN AQ_863"/>
    <property type="match status" value="1"/>
</dbReference>
<protein>
    <recommendedName>
        <fullName evidence="8">DUF2309 family protein</fullName>
    </recommendedName>
</protein>
<keyword evidence="4" id="KW-0862">Zinc</keyword>
<dbReference type="OrthoDB" id="9805101at2"/>
<keyword evidence="2" id="KW-1003">Cell membrane</keyword>
<proteinExistence type="predicted"/>
<dbReference type="GO" id="GO:0046872">
    <property type="term" value="F:metal ion binding"/>
    <property type="evidence" value="ECO:0007669"/>
    <property type="project" value="UniProtKB-KW"/>
</dbReference>
<reference evidence="6 7" key="1">
    <citation type="submission" date="2019-02" db="EMBL/GenBank/DDBJ databases">
        <title>Deep-cultivation of Planctomycetes and their phenomic and genomic characterization uncovers novel biology.</title>
        <authorList>
            <person name="Wiegand S."/>
            <person name="Jogler M."/>
            <person name="Boedeker C."/>
            <person name="Pinto D."/>
            <person name="Vollmers J."/>
            <person name="Rivas-Marin E."/>
            <person name="Kohn T."/>
            <person name="Peeters S.H."/>
            <person name="Heuer A."/>
            <person name="Rast P."/>
            <person name="Oberbeckmann S."/>
            <person name="Bunk B."/>
            <person name="Jeske O."/>
            <person name="Meyerdierks A."/>
            <person name="Storesund J.E."/>
            <person name="Kallscheuer N."/>
            <person name="Luecker S."/>
            <person name="Lage O.M."/>
            <person name="Pohl T."/>
            <person name="Merkel B.J."/>
            <person name="Hornburger P."/>
            <person name="Mueller R.-W."/>
            <person name="Bruemmer F."/>
            <person name="Labrenz M."/>
            <person name="Spormann A.M."/>
            <person name="Op den Camp H."/>
            <person name="Overmann J."/>
            <person name="Amann R."/>
            <person name="Jetten M.S.M."/>
            <person name="Mascher T."/>
            <person name="Medema M.H."/>
            <person name="Devos D.P."/>
            <person name="Kaster A.-K."/>
            <person name="Ovreas L."/>
            <person name="Rohde M."/>
            <person name="Galperin M.Y."/>
            <person name="Jogler C."/>
        </authorList>
    </citation>
    <scope>NUCLEOTIDE SEQUENCE [LARGE SCALE GENOMIC DNA]</scope>
    <source>
        <strain evidence="6 7">HG66A1</strain>
    </source>
</reference>
<gene>
    <name evidence="6" type="ORF">HG66A1_20200</name>
</gene>
<evidence type="ECO:0000256" key="4">
    <source>
        <dbReference type="ARBA" id="ARBA00022833"/>
    </source>
</evidence>
<evidence type="ECO:0008006" key="8">
    <source>
        <dbReference type="Google" id="ProtNLM"/>
    </source>
</evidence>
<keyword evidence="7" id="KW-1185">Reference proteome</keyword>
<organism evidence="6 7">
    <name type="scientific">Gimesia chilikensis</name>
    <dbReference type="NCBI Taxonomy" id="2605989"/>
    <lineage>
        <taxon>Bacteria</taxon>
        <taxon>Pseudomonadati</taxon>
        <taxon>Planctomycetota</taxon>
        <taxon>Planctomycetia</taxon>
        <taxon>Planctomycetales</taxon>
        <taxon>Planctomycetaceae</taxon>
        <taxon>Gimesia</taxon>
    </lineage>
</organism>
<sequence>MSQKKSESKYFPLPTLLNRYSPAQVHLIEHVSEALQVVSRVISSGTSIKDQVAENPYHGICERSFLNARKYLRIFSDYDTLMPLEFYAEEFHSGRFGIEQIQSAIEELEHSLVGTHHIPSAKKIAERLQSLANNVDNQDRAPDQLIKQHNRPVHTLSELLDQHTNSDWSELIYDEISKYCAMHYDQGEAIWPSPWQELTLYQSWRSAAVYDRNLEFHGLSGLRRYISQLPHTPEVSIISSLKSLKVPPVLWETYLLCQAFSIHNWSAWIKCQAIESGIDDLSGLLAIRLAYDAALSRAQKFEIDWSEYPSQHPISFKSSTSAQDDEILRYTLLRASEIAFRDQLLRGLTAQTDNTKTVSESTGKSSAIESDRTERIPVSNSPTMIEFSPAAGEWSKAGPECELAGKPAFVIASQQYIRENDLEAHSVLCSYDHNHDPEGIVLENIMTAPMIFAHCRNMQSYASAVDNHQSGSSMKSLQNVLVDIGILSGTDGAITTDSPWQSLQAGSRFDHKPIRLHVVIAAPRYLIEKIISKHQNIMNLLSGNWMHLVSLDEEQAFEYSSDGTWKKIVLPEN</sequence>
<keyword evidence="5" id="KW-0472">Membrane</keyword>
<evidence type="ECO:0000256" key="5">
    <source>
        <dbReference type="ARBA" id="ARBA00023136"/>
    </source>
</evidence>
<evidence type="ECO:0000256" key="2">
    <source>
        <dbReference type="ARBA" id="ARBA00022475"/>
    </source>
</evidence>
<keyword evidence="1" id="KW-0813">Transport</keyword>
<dbReference type="PANTHER" id="PTHR38344:SF1">
    <property type="entry name" value="INORGANIC CARBON TRANSPORTER SUBUNIT DABA-RELATED"/>
    <property type="match status" value="1"/>
</dbReference>
<evidence type="ECO:0000256" key="1">
    <source>
        <dbReference type="ARBA" id="ARBA00022448"/>
    </source>
</evidence>
<accession>A0A517PLI4</accession>
<dbReference type="RefSeq" id="WP_145182798.1">
    <property type="nucleotide sequence ID" value="NZ_CP036266.1"/>
</dbReference>
<dbReference type="AlphaFoldDB" id="A0A517PLI4"/>
<keyword evidence="3" id="KW-0479">Metal-binding</keyword>
<dbReference type="Proteomes" id="UP000320421">
    <property type="component" value="Chromosome"/>
</dbReference>
<dbReference type="InterPro" id="IPR018752">
    <property type="entry name" value="DabA"/>
</dbReference>
<evidence type="ECO:0000313" key="6">
    <source>
        <dbReference type="EMBL" id="QDT20235.1"/>
    </source>
</evidence>
<dbReference type="EMBL" id="CP036266">
    <property type="protein sequence ID" value="QDT20235.1"/>
    <property type="molecule type" value="Genomic_DNA"/>
</dbReference>